<name>A0A2A5AT56_9GAMM</name>
<dbReference type="AlphaFoldDB" id="A0A2A5AT56"/>
<dbReference type="InterPro" id="IPR036939">
    <property type="entry name" value="Cu2_ascorb_mOase_N_sf"/>
</dbReference>
<evidence type="ECO:0000256" key="2">
    <source>
        <dbReference type="ARBA" id="ARBA00022723"/>
    </source>
</evidence>
<sequence>MKRLLQIALCAAAVTGILTANAGERTGDFALIDHEGAFHHMAWYDDNNAIVIFTHASGAAEAASTLAEIQVLQSKYENQGVVFFALNPGLQTDRAAAQADAAAMGINLPVLMDDTQLVSESLGFTRLGEAVVYNPASFEVLYRGPVAEQLENVLQQVLAGNIGDIVEVASSGTQINYLASNTQAALSYETDIAPIIAENCASCHRDGGIAPFAMDSHLAIQGWSPMIKEVVMTKRMPPGQVDNKVGHKVKDAMNLSDVEIQKLVHWIDQGSIADTDNDPLTALVWPETKWARGEPDLIVAIPPQSIPATGVVDYLNVVVELDLDKDVWVRGSQIIAGEPSALHHVLTGVIPPEGRKSQQEIFMQIVNSLPPEKARPIQQMLMAAVSSGESLDFGKILNSLPPEADISALFSGSQDADSASIAGYASGAPGQWNEPGVGGLLRAGSSLDLQLHYTTTGKELTDASEVGIYFYPEGEVPTQRTSGAIANNFNISIPAGAKDHEMIVEVTVHEDAYLQSFLPHMHFRGKRMKFKAIYPDGSEELLLSVPNYSFNWQLNHMLEEPLLVPAGTKIQAIGAFDNSAQNAYNPDPDAEIFWGEQSWQEMFMGFYSWKNADQGGSD</sequence>
<feature type="domain" description="Cytochrome c" evidence="7">
    <location>
        <begin position="167"/>
        <end position="271"/>
    </location>
</feature>
<dbReference type="InterPro" id="IPR036909">
    <property type="entry name" value="Cyt_c-like_dom_sf"/>
</dbReference>
<feature type="chain" id="PRO_5012992098" description="Cytochrome c domain-containing protein" evidence="6">
    <location>
        <begin position="23"/>
        <end position="618"/>
    </location>
</feature>
<keyword evidence="6" id="KW-0732">Signal</keyword>
<dbReference type="GO" id="GO:0005507">
    <property type="term" value="F:copper ion binding"/>
    <property type="evidence" value="ECO:0007669"/>
    <property type="project" value="InterPro"/>
</dbReference>
<dbReference type="Gene3D" id="2.60.120.230">
    <property type="match status" value="1"/>
</dbReference>
<gene>
    <name evidence="8" type="ORF">COA96_14485</name>
</gene>
<keyword evidence="3 5" id="KW-0408">Iron</keyword>
<organism evidence="8 9">
    <name type="scientific">SAR86 cluster bacterium</name>
    <dbReference type="NCBI Taxonomy" id="2030880"/>
    <lineage>
        <taxon>Bacteria</taxon>
        <taxon>Pseudomonadati</taxon>
        <taxon>Pseudomonadota</taxon>
        <taxon>Gammaproteobacteria</taxon>
        <taxon>SAR86 cluster</taxon>
    </lineage>
</organism>
<comment type="caution">
    <text evidence="8">The sequence shown here is derived from an EMBL/GenBank/DDBJ whole genome shotgun (WGS) entry which is preliminary data.</text>
</comment>
<dbReference type="SUPFAM" id="SSF49742">
    <property type="entry name" value="PHM/PNGase F"/>
    <property type="match status" value="2"/>
</dbReference>
<dbReference type="SUPFAM" id="SSF52833">
    <property type="entry name" value="Thioredoxin-like"/>
    <property type="match status" value="1"/>
</dbReference>
<evidence type="ECO:0000256" key="4">
    <source>
        <dbReference type="ARBA" id="ARBA00023157"/>
    </source>
</evidence>
<dbReference type="EMBL" id="NVVJ01000061">
    <property type="protein sequence ID" value="PCJ22435.1"/>
    <property type="molecule type" value="Genomic_DNA"/>
</dbReference>
<dbReference type="GO" id="GO:0020037">
    <property type="term" value="F:heme binding"/>
    <property type="evidence" value="ECO:0007669"/>
    <property type="project" value="InterPro"/>
</dbReference>
<evidence type="ECO:0000256" key="3">
    <source>
        <dbReference type="ARBA" id="ARBA00023004"/>
    </source>
</evidence>
<dbReference type="PROSITE" id="PS51007">
    <property type="entry name" value="CYTC"/>
    <property type="match status" value="1"/>
</dbReference>
<dbReference type="InterPro" id="IPR036249">
    <property type="entry name" value="Thioredoxin-like_sf"/>
</dbReference>
<evidence type="ECO:0000313" key="8">
    <source>
        <dbReference type="EMBL" id="PCJ22435.1"/>
    </source>
</evidence>
<keyword evidence="1 5" id="KW-0349">Heme</keyword>
<evidence type="ECO:0000256" key="6">
    <source>
        <dbReference type="SAM" id="SignalP"/>
    </source>
</evidence>
<dbReference type="Proteomes" id="UP000218327">
    <property type="component" value="Unassembled WGS sequence"/>
</dbReference>
<protein>
    <recommendedName>
        <fullName evidence="7">Cytochrome c domain-containing protein</fullName>
    </recommendedName>
</protein>
<dbReference type="Gene3D" id="3.40.30.10">
    <property type="entry name" value="Glutaredoxin"/>
    <property type="match status" value="1"/>
</dbReference>
<dbReference type="SUPFAM" id="SSF46626">
    <property type="entry name" value="Cytochrome c"/>
    <property type="match status" value="1"/>
</dbReference>
<evidence type="ECO:0000313" key="9">
    <source>
        <dbReference type="Proteomes" id="UP000218327"/>
    </source>
</evidence>
<keyword evidence="2 5" id="KW-0479">Metal-binding</keyword>
<feature type="signal peptide" evidence="6">
    <location>
        <begin position="1"/>
        <end position="22"/>
    </location>
</feature>
<dbReference type="InterPro" id="IPR009056">
    <property type="entry name" value="Cyt_c-like_dom"/>
</dbReference>
<dbReference type="InterPro" id="IPR008977">
    <property type="entry name" value="PHM/PNGase_F_dom_sf"/>
</dbReference>
<evidence type="ECO:0000259" key="7">
    <source>
        <dbReference type="PROSITE" id="PS51007"/>
    </source>
</evidence>
<dbReference type="Gene3D" id="2.60.120.310">
    <property type="entry name" value="Copper type II, ascorbate-dependent monooxygenase, N-terminal domain"/>
    <property type="match status" value="1"/>
</dbReference>
<evidence type="ECO:0000256" key="1">
    <source>
        <dbReference type="ARBA" id="ARBA00022617"/>
    </source>
</evidence>
<dbReference type="GO" id="GO:0009055">
    <property type="term" value="F:electron transfer activity"/>
    <property type="evidence" value="ECO:0007669"/>
    <property type="project" value="InterPro"/>
</dbReference>
<evidence type="ECO:0000256" key="5">
    <source>
        <dbReference type="PROSITE-ProRule" id="PRU00433"/>
    </source>
</evidence>
<accession>A0A2A5AT56</accession>
<dbReference type="InterPro" id="IPR014784">
    <property type="entry name" value="Cu2_ascorb_mOase-like_C"/>
</dbReference>
<dbReference type="GO" id="GO:0016715">
    <property type="term" value="F:oxidoreductase activity, acting on paired donors, with incorporation or reduction of molecular oxygen, reduced ascorbate as one donor, and incorporation of one atom of oxygen"/>
    <property type="evidence" value="ECO:0007669"/>
    <property type="project" value="InterPro"/>
</dbReference>
<reference evidence="9" key="1">
    <citation type="submission" date="2017-08" db="EMBL/GenBank/DDBJ databases">
        <title>A dynamic microbial community with high functional redundancy inhabits the cold, oxic subseafloor aquifer.</title>
        <authorList>
            <person name="Tully B.J."/>
            <person name="Wheat C.G."/>
            <person name="Glazer B.T."/>
            <person name="Huber J.A."/>
        </authorList>
    </citation>
    <scope>NUCLEOTIDE SEQUENCE [LARGE SCALE GENOMIC DNA]</scope>
</reference>
<keyword evidence="4" id="KW-1015">Disulfide bond</keyword>
<proteinExistence type="predicted"/>